<reference evidence="10" key="1">
    <citation type="journal article" date="2015" name="Nature">
        <title>Complex archaea that bridge the gap between prokaryotes and eukaryotes.</title>
        <authorList>
            <person name="Spang A."/>
            <person name="Saw J.H."/>
            <person name="Jorgensen S.L."/>
            <person name="Zaremba-Niedzwiedzka K."/>
            <person name="Martijn J."/>
            <person name="Lind A.E."/>
            <person name="van Eijk R."/>
            <person name="Schleper C."/>
            <person name="Guy L."/>
            <person name="Ettema T.J."/>
        </authorList>
    </citation>
    <scope>NUCLEOTIDE SEQUENCE</scope>
</reference>
<evidence type="ECO:0000256" key="4">
    <source>
        <dbReference type="ARBA" id="ARBA00022475"/>
    </source>
</evidence>
<sequence length="88" mass="9467">MEPQDAIDLGREAIWTALLIGSPVLLAGMTVGLLIGLLQALTQIQEQTVAFVPKIVAMVLALSIALPWLITRMLQYSTDLITGIPGRL</sequence>
<dbReference type="NCBIfam" id="TIGR01402">
    <property type="entry name" value="fliQ"/>
    <property type="match status" value="1"/>
</dbReference>
<dbReference type="InterPro" id="IPR006305">
    <property type="entry name" value="FliQ"/>
</dbReference>
<dbReference type="InterPro" id="IPR002191">
    <property type="entry name" value="Bac_export_3"/>
</dbReference>
<evidence type="ECO:0000256" key="6">
    <source>
        <dbReference type="ARBA" id="ARBA00022989"/>
    </source>
</evidence>
<dbReference type="PRINTS" id="PR00952">
    <property type="entry name" value="TYPE3IMQPROT"/>
</dbReference>
<feature type="transmembrane region" description="Helical" evidence="9">
    <location>
        <begin position="13"/>
        <end position="38"/>
    </location>
</feature>
<dbReference type="EMBL" id="LAZR01028487">
    <property type="protein sequence ID" value="KKL62453.1"/>
    <property type="molecule type" value="Genomic_DNA"/>
</dbReference>
<dbReference type="PANTHER" id="PTHR34040:SF2">
    <property type="entry name" value="FLAGELLAR BIOSYNTHETIC PROTEIN FLIQ"/>
    <property type="match status" value="1"/>
</dbReference>
<keyword evidence="5 9" id="KW-0812">Transmembrane</keyword>
<keyword evidence="6 9" id="KW-1133">Transmembrane helix</keyword>
<evidence type="ECO:0000256" key="1">
    <source>
        <dbReference type="ARBA" id="ARBA00004117"/>
    </source>
</evidence>
<keyword evidence="4" id="KW-1003">Cell membrane</keyword>
<feature type="transmembrane region" description="Helical" evidence="9">
    <location>
        <begin position="50"/>
        <end position="70"/>
    </location>
</feature>
<evidence type="ECO:0000313" key="10">
    <source>
        <dbReference type="EMBL" id="KKL62453.1"/>
    </source>
</evidence>
<dbReference type="AlphaFoldDB" id="A0A0F9DL43"/>
<evidence type="ECO:0000256" key="9">
    <source>
        <dbReference type="SAM" id="Phobius"/>
    </source>
</evidence>
<keyword evidence="8" id="KW-0975">Bacterial flagellum</keyword>
<organism evidence="10">
    <name type="scientific">marine sediment metagenome</name>
    <dbReference type="NCBI Taxonomy" id="412755"/>
    <lineage>
        <taxon>unclassified sequences</taxon>
        <taxon>metagenomes</taxon>
        <taxon>ecological metagenomes</taxon>
    </lineage>
</organism>
<gene>
    <name evidence="10" type="ORF">LCGC14_2185050</name>
</gene>
<evidence type="ECO:0000256" key="7">
    <source>
        <dbReference type="ARBA" id="ARBA00023136"/>
    </source>
</evidence>
<dbReference type="GO" id="GO:0044780">
    <property type="term" value="P:bacterial-type flagellum assembly"/>
    <property type="evidence" value="ECO:0007669"/>
    <property type="project" value="InterPro"/>
</dbReference>
<dbReference type="Pfam" id="PF01313">
    <property type="entry name" value="Bac_export_3"/>
    <property type="match status" value="1"/>
</dbReference>
<keyword evidence="7 9" id="KW-0472">Membrane</keyword>
<evidence type="ECO:0000256" key="2">
    <source>
        <dbReference type="ARBA" id="ARBA00004651"/>
    </source>
</evidence>
<comment type="subcellular location">
    <subcellularLocation>
        <location evidence="1">Bacterial flagellum basal body</location>
    </subcellularLocation>
    <subcellularLocation>
        <location evidence="2">Cell membrane</location>
        <topology evidence="2">Multi-pass membrane protein</topology>
    </subcellularLocation>
</comment>
<dbReference type="PANTHER" id="PTHR34040">
    <property type="entry name" value="FLAGELLAR BIOSYNTHETIC PROTEIN FLIQ"/>
    <property type="match status" value="1"/>
</dbReference>
<accession>A0A0F9DL43</accession>
<evidence type="ECO:0000256" key="8">
    <source>
        <dbReference type="ARBA" id="ARBA00023143"/>
    </source>
</evidence>
<proteinExistence type="predicted"/>
<protein>
    <recommendedName>
        <fullName evidence="3">Flagellar biosynthetic protein FliQ</fullName>
    </recommendedName>
</protein>
<dbReference type="GO" id="GO:0005886">
    <property type="term" value="C:plasma membrane"/>
    <property type="evidence" value="ECO:0007669"/>
    <property type="project" value="UniProtKB-SubCell"/>
</dbReference>
<dbReference type="PIRSF" id="PIRSF004669">
    <property type="entry name" value="FliQ"/>
    <property type="match status" value="1"/>
</dbReference>
<comment type="caution">
    <text evidence="10">The sequence shown here is derived from an EMBL/GenBank/DDBJ whole genome shotgun (WGS) entry which is preliminary data.</text>
</comment>
<evidence type="ECO:0000256" key="5">
    <source>
        <dbReference type="ARBA" id="ARBA00022692"/>
    </source>
</evidence>
<dbReference type="GO" id="GO:0009306">
    <property type="term" value="P:protein secretion"/>
    <property type="evidence" value="ECO:0007669"/>
    <property type="project" value="InterPro"/>
</dbReference>
<name>A0A0F9DL43_9ZZZZ</name>
<evidence type="ECO:0000256" key="3">
    <source>
        <dbReference type="ARBA" id="ARBA00021718"/>
    </source>
</evidence>
<dbReference type="GO" id="GO:0009425">
    <property type="term" value="C:bacterial-type flagellum basal body"/>
    <property type="evidence" value="ECO:0007669"/>
    <property type="project" value="UniProtKB-SubCell"/>
</dbReference>